<dbReference type="Proteomes" id="UP000501690">
    <property type="component" value="Linkage Group LG11"/>
</dbReference>
<gene>
    <name evidence="3" type="ORF">DEO72_LG11g3403</name>
</gene>
<name>A0A4D6NV23_VIGUN</name>
<keyword evidence="2" id="KW-1133">Transmembrane helix</keyword>
<dbReference type="AlphaFoldDB" id="A0A4D6NV23"/>
<feature type="region of interest" description="Disordered" evidence="1">
    <location>
        <begin position="45"/>
        <end position="102"/>
    </location>
</feature>
<feature type="transmembrane region" description="Helical" evidence="2">
    <location>
        <begin position="17"/>
        <end position="38"/>
    </location>
</feature>
<dbReference type="EMBL" id="CP039355">
    <property type="protein sequence ID" value="QCE16389.1"/>
    <property type="molecule type" value="Genomic_DNA"/>
</dbReference>
<organism evidence="3 4">
    <name type="scientific">Vigna unguiculata</name>
    <name type="common">Cowpea</name>
    <dbReference type="NCBI Taxonomy" id="3917"/>
    <lineage>
        <taxon>Eukaryota</taxon>
        <taxon>Viridiplantae</taxon>
        <taxon>Streptophyta</taxon>
        <taxon>Embryophyta</taxon>
        <taxon>Tracheophyta</taxon>
        <taxon>Spermatophyta</taxon>
        <taxon>Magnoliopsida</taxon>
        <taxon>eudicotyledons</taxon>
        <taxon>Gunneridae</taxon>
        <taxon>Pentapetalae</taxon>
        <taxon>rosids</taxon>
        <taxon>fabids</taxon>
        <taxon>Fabales</taxon>
        <taxon>Fabaceae</taxon>
        <taxon>Papilionoideae</taxon>
        <taxon>50 kb inversion clade</taxon>
        <taxon>NPAAA clade</taxon>
        <taxon>indigoferoid/millettioid clade</taxon>
        <taxon>Phaseoleae</taxon>
        <taxon>Vigna</taxon>
    </lineage>
</organism>
<dbReference type="PANTHER" id="PTHR36801">
    <property type="entry name" value="OS06G0150200 PROTEIN"/>
    <property type="match status" value="1"/>
</dbReference>
<evidence type="ECO:0000256" key="1">
    <source>
        <dbReference type="SAM" id="MobiDB-lite"/>
    </source>
</evidence>
<feature type="compositionally biased region" description="Basic and acidic residues" evidence="1">
    <location>
        <begin position="69"/>
        <end position="87"/>
    </location>
</feature>
<accession>A0A4D6NV23</accession>
<evidence type="ECO:0000313" key="4">
    <source>
        <dbReference type="Proteomes" id="UP000501690"/>
    </source>
</evidence>
<reference evidence="3 4" key="1">
    <citation type="submission" date="2019-04" db="EMBL/GenBank/DDBJ databases">
        <title>An improved genome assembly and genetic linkage map for asparagus bean, Vigna unguiculata ssp. sesquipedialis.</title>
        <authorList>
            <person name="Xia Q."/>
            <person name="Zhang R."/>
            <person name="Dong Y."/>
        </authorList>
    </citation>
    <scope>NUCLEOTIDE SEQUENCE [LARGE SCALE GENOMIC DNA]</scope>
    <source>
        <tissue evidence="3">Leaf</tissue>
    </source>
</reference>
<evidence type="ECO:0000313" key="3">
    <source>
        <dbReference type="EMBL" id="QCE16389.1"/>
    </source>
</evidence>
<keyword evidence="2" id="KW-0472">Membrane</keyword>
<proteinExistence type="predicted"/>
<keyword evidence="2" id="KW-0812">Transmembrane</keyword>
<feature type="region of interest" description="Disordered" evidence="1">
    <location>
        <begin position="189"/>
        <end position="236"/>
    </location>
</feature>
<dbReference type="PANTHER" id="PTHR36801:SF3">
    <property type="entry name" value="OS06G0150300 PROTEIN"/>
    <property type="match status" value="1"/>
</dbReference>
<sequence length="236" mass="26277">MGRRLPVETLLFIHHPVIYLSFFAAGLAASMAIITALCSGFGRKPATPPPTLDPTELPKESDTSPTSNSEDKDNNNENENENEKEKLPLPPALQQLPKNPFISDRMKRVTSERRAPLSLSIKMPRSVSVARNWDHKDHKDHREDKIKGPKLKAEDSVWMKTIILGEKCVPDAEDDPVIFEGRGKRISAYHTKRHNATAVPTQPQDQDDADVSSSSPPPLPLPENPTQDEQIISKKA</sequence>
<protein>
    <submittedName>
        <fullName evidence="3">Uncharacterized protein</fullName>
    </submittedName>
</protein>
<evidence type="ECO:0000256" key="2">
    <source>
        <dbReference type="SAM" id="Phobius"/>
    </source>
</evidence>
<keyword evidence="4" id="KW-1185">Reference proteome</keyword>